<evidence type="ECO:0000313" key="1">
    <source>
        <dbReference type="EMBL" id="CAD7286489.1"/>
    </source>
</evidence>
<accession>A0ABN7K1R7</accession>
<dbReference type="Proteomes" id="UP000789359">
    <property type="component" value="Unassembled WGS sequence"/>
</dbReference>
<gene>
    <name evidence="1" type="ORF">LMG8286_00322</name>
</gene>
<proteinExistence type="predicted"/>
<evidence type="ECO:0000313" key="2">
    <source>
        <dbReference type="Proteomes" id="UP000789359"/>
    </source>
</evidence>
<reference evidence="1 2" key="1">
    <citation type="submission" date="2020-11" db="EMBL/GenBank/DDBJ databases">
        <authorList>
            <person name="Peeters C."/>
        </authorList>
    </citation>
    <scope>NUCLEOTIDE SEQUENCE [LARGE SCALE GENOMIC DNA]</scope>
    <source>
        <strain evidence="1 2">LMG 8286</strain>
    </source>
</reference>
<dbReference type="EMBL" id="CAJHOE010000001">
    <property type="protein sequence ID" value="CAD7286489.1"/>
    <property type="molecule type" value="Genomic_DNA"/>
</dbReference>
<name>A0ABN7K1R7_9BACT</name>
<organism evidence="1 2">
    <name type="scientific">Campylobacter suis</name>
    <dbReference type="NCBI Taxonomy" id="2790657"/>
    <lineage>
        <taxon>Bacteria</taxon>
        <taxon>Pseudomonadati</taxon>
        <taxon>Campylobacterota</taxon>
        <taxon>Epsilonproteobacteria</taxon>
        <taxon>Campylobacterales</taxon>
        <taxon>Campylobacteraceae</taxon>
        <taxon>Campylobacter</taxon>
    </lineage>
</organism>
<comment type="caution">
    <text evidence="1">The sequence shown here is derived from an EMBL/GenBank/DDBJ whole genome shotgun (WGS) entry which is preliminary data.</text>
</comment>
<dbReference type="RefSeq" id="WP_230056119.1">
    <property type="nucleotide sequence ID" value="NZ_CAJHOE010000001.1"/>
</dbReference>
<protein>
    <submittedName>
        <fullName evidence="1">Uncharacterized protein</fullName>
    </submittedName>
</protein>
<keyword evidence="2" id="KW-1185">Reference proteome</keyword>
<sequence length="121" mass="13636">MHDLTGKTLESSFACVVGDEIVQIFLQVGGKWFFVCSPKDTNSIKFSQSDDPITLDLELTRIPMITQFEGLEVLSFQEIFEDKKAIGFIVNFSELSEKSLILSKSLENTLKMGVSNFIDKF</sequence>